<reference evidence="2" key="2">
    <citation type="submission" date="2017-12" db="EMBL/GenBank/DDBJ databases">
        <title>Genome sequence of the Bar-tailed Godwit (Limosa lapponica baueri).</title>
        <authorList>
            <person name="Lima N.C.B."/>
            <person name="Parody-Merino A.M."/>
            <person name="Battley P.F."/>
            <person name="Fidler A.E."/>
            <person name="Prosdocimi F."/>
        </authorList>
    </citation>
    <scope>NUCLEOTIDE SEQUENCE [LARGE SCALE GENOMIC DNA]</scope>
</reference>
<evidence type="ECO:0000313" key="1">
    <source>
        <dbReference type="EMBL" id="PKU47313.1"/>
    </source>
</evidence>
<reference evidence="2" key="1">
    <citation type="submission" date="2017-11" db="EMBL/GenBank/DDBJ databases">
        <authorList>
            <person name="Lima N.C."/>
            <person name="Parody-Merino A.M."/>
            <person name="Battley P.F."/>
            <person name="Fidler A.E."/>
            <person name="Prosdocimi F."/>
        </authorList>
    </citation>
    <scope>NUCLEOTIDE SEQUENCE [LARGE SCALE GENOMIC DNA]</scope>
</reference>
<evidence type="ECO:0008006" key="3">
    <source>
        <dbReference type="Google" id="ProtNLM"/>
    </source>
</evidence>
<protein>
    <recommendedName>
        <fullName evidence="3">Rna-directed dna polymerase from mobile element jockey-like</fullName>
    </recommendedName>
</protein>
<accession>A0A2I0UMR3</accession>
<dbReference type="Proteomes" id="UP000233556">
    <property type="component" value="Unassembled WGS sequence"/>
</dbReference>
<dbReference type="AlphaFoldDB" id="A0A2I0UMR3"/>
<dbReference type="GO" id="GO:0061343">
    <property type="term" value="P:cell adhesion involved in heart morphogenesis"/>
    <property type="evidence" value="ECO:0007669"/>
    <property type="project" value="TreeGrafter"/>
</dbReference>
<dbReference type="GO" id="GO:0031012">
    <property type="term" value="C:extracellular matrix"/>
    <property type="evidence" value="ECO:0007669"/>
    <property type="project" value="TreeGrafter"/>
</dbReference>
<dbReference type="OrthoDB" id="416454at2759"/>
<dbReference type="GO" id="GO:0007508">
    <property type="term" value="P:larval heart development"/>
    <property type="evidence" value="ECO:0007669"/>
    <property type="project" value="TreeGrafter"/>
</dbReference>
<organism evidence="1 2">
    <name type="scientific">Limosa lapponica baueri</name>
    <dbReference type="NCBI Taxonomy" id="1758121"/>
    <lineage>
        <taxon>Eukaryota</taxon>
        <taxon>Metazoa</taxon>
        <taxon>Chordata</taxon>
        <taxon>Craniata</taxon>
        <taxon>Vertebrata</taxon>
        <taxon>Euteleostomi</taxon>
        <taxon>Archelosauria</taxon>
        <taxon>Archosauria</taxon>
        <taxon>Dinosauria</taxon>
        <taxon>Saurischia</taxon>
        <taxon>Theropoda</taxon>
        <taxon>Coelurosauria</taxon>
        <taxon>Aves</taxon>
        <taxon>Neognathae</taxon>
        <taxon>Neoaves</taxon>
        <taxon>Charadriiformes</taxon>
        <taxon>Scolopacidae</taxon>
        <taxon>Limosa</taxon>
    </lineage>
</organism>
<keyword evidence="2" id="KW-1185">Reference proteome</keyword>
<dbReference type="EMBL" id="KZ505682">
    <property type="protein sequence ID" value="PKU47313.1"/>
    <property type="molecule type" value="Genomic_DNA"/>
</dbReference>
<proteinExistence type="predicted"/>
<dbReference type="PANTHER" id="PTHR33395:SF22">
    <property type="entry name" value="REVERSE TRANSCRIPTASE DOMAIN-CONTAINING PROTEIN"/>
    <property type="match status" value="1"/>
</dbReference>
<gene>
    <name evidence="1" type="ORF">llap_2412</name>
</gene>
<dbReference type="PANTHER" id="PTHR33395">
    <property type="entry name" value="TRANSCRIPTASE, PUTATIVE-RELATED-RELATED"/>
    <property type="match status" value="1"/>
</dbReference>
<evidence type="ECO:0000313" key="2">
    <source>
        <dbReference type="Proteomes" id="UP000233556"/>
    </source>
</evidence>
<sequence>MVPDNIHLRVLRDLADMVVRLLSIIFEKPWRSGDVPEDWKKANVTPIYKKGLKGDPGNYRHISPTSVPGKVVGIILLGAITSQMKHMIGKSWYGSTKDKLCLINLITLYNKVTGTVDEV</sequence>
<name>A0A2I0UMR3_LIMLA</name>